<name>A0A381WVW0_9ZZZZ</name>
<dbReference type="EMBL" id="UINC01013063">
    <property type="protein sequence ID" value="SVA56665.1"/>
    <property type="molecule type" value="Genomic_DNA"/>
</dbReference>
<organism evidence="1">
    <name type="scientific">marine metagenome</name>
    <dbReference type="NCBI Taxonomy" id="408172"/>
    <lineage>
        <taxon>unclassified sequences</taxon>
        <taxon>metagenomes</taxon>
        <taxon>ecological metagenomes</taxon>
    </lineage>
</organism>
<evidence type="ECO:0000313" key="1">
    <source>
        <dbReference type="EMBL" id="SVA56665.1"/>
    </source>
</evidence>
<reference evidence="1" key="1">
    <citation type="submission" date="2018-05" db="EMBL/GenBank/DDBJ databases">
        <authorList>
            <person name="Lanie J.A."/>
            <person name="Ng W.-L."/>
            <person name="Kazmierczak K.M."/>
            <person name="Andrzejewski T.M."/>
            <person name="Davidsen T.M."/>
            <person name="Wayne K.J."/>
            <person name="Tettelin H."/>
            <person name="Glass J.I."/>
            <person name="Rusch D."/>
            <person name="Podicherti R."/>
            <person name="Tsui H.-C.T."/>
            <person name="Winkler M.E."/>
        </authorList>
    </citation>
    <scope>NUCLEOTIDE SEQUENCE</scope>
</reference>
<proteinExistence type="predicted"/>
<dbReference type="AlphaFoldDB" id="A0A381WVW0"/>
<sequence length="49" mass="5832">MKSFTENIILEVFEWKTENSVILSRKELPLLSINEIPDFFKPNEDGKKY</sequence>
<accession>A0A381WVW0</accession>
<protein>
    <submittedName>
        <fullName evidence="1">Uncharacterized protein</fullName>
    </submittedName>
</protein>
<gene>
    <name evidence="1" type="ORF">METZ01_LOCUS109519</name>
</gene>